<sequence>MRVADRIAALAAELVGTQQGAYLRLALELVHGRDERAVALATEIVGWADRLEPQWLEASGVPDGIKAAHVLTEGPLCTID</sequence>
<dbReference type="RefSeq" id="WP_088974572.1">
    <property type="nucleotide sequence ID" value="NZ_LT607753.1"/>
</dbReference>
<evidence type="ECO:0000313" key="1">
    <source>
        <dbReference type="EMBL" id="SCG39601.1"/>
    </source>
</evidence>
<proteinExistence type="predicted"/>
<gene>
    <name evidence="1" type="ORF">GA0070614_0652</name>
</gene>
<accession>A0A1C5H2H3</accession>
<organism evidence="1 2">
    <name type="scientific">Micromonospora coxensis</name>
    <dbReference type="NCBI Taxonomy" id="356852"/>
    <lineage>
        <taxon>Bacteria</taxon>
        <taxon>Bacillati</taxon>
        <taxon>Actinomycetota</taxon>
        <taxon>Actinomycetes</taxon>
        <taxon>Micromonosporales</taxon>
        <taxon>Micromonosporaceae</taxon>
        <taxon>Micromonospora</taxon>
    </lineage>
</organism>
<dbReference type="EMBL" id="LT607753">
    <property type="protein sequence ID" value="SCG39601.1"/>
    <property type="molecule type" value="Genomic_DNA"/>
</dbReference>
<dbReference type="AlphaFoldDB" id="A0A1C5H2H3"/>
<name>A0A1C5H2H3_9ACTN</name>
<protein>
    <submittedName>
        <fullName evidence="1">Uncharacterized protein</fullName>
    </submittedName>
</protein>
<dbReference type="Proteomes" id="UP000198215">
    <property type="component" value="Chromosome I"/>
</dbReference>
<keyword evidence="2" id="KW-1185">Reference proteome</keyword>
<evidence type="ECO:0000313" key="2">
    <source>
        <dbReference type="Proteomes" id="UP000198215"/>
    </source>
</evidence>
<reference evidence="2" key="1">
    <citation type="submission" date="2016-06" db="EMBL/GenBank/DDBJ databases">
        <authorList>
            <person name="Varghese N."/>
            <person name="Submissions Spin"/>
        </authorList>
    </citation>
    <scope>NUCLEOTIDE SEQUENCE [LARGE SCALE GENOMIC DNA]</scope>
    <source>
        <strain evidence="2">DSM 45161</strain>
    </source>
</reference>
<dbReference type="OrthoDB" id="292843at2"/>